<name>A0A3L4EVN1_ECOLX</name>
<protein>
    <submittedName>
        <fullName evidence="2">Uncharacterized protein</fullName>
    </submittedName>
</protein>
<feature type="transmembrane region" description="Helical" evidence="1">
    <location>
        <begin position="65"/>
        <end position="85"/>
    </location>
</feature>
<gene>
    <name evidence="2" type="ORF">HL563_19470</name>
</gene>
<evidence type="ECO:0000313" key="2">
    <source>
        <dbReference type="EMBL" id="HAJ0835885.1"/>
    </source>
</evidence>
<comment type="caution">
    <text evidence="2">The sequence shown here is derived from an EMBL/GenBank/DDBJ whole genome shotgun (WGS) entry which is preliminary data.</text>
</comment>
<organism evidence="2">
    <name type="scientific">Escherichia coli</name>
    <dbReference type="NCBI Taxonomy" id="562"/>
    <lineage>
        <taxon>Bacteria</taxon>
        <taxon>Pseudomonadati</taxon>
        <taxon>Pseudomonadota</taxon>
        <taxon>Gammaproteobacteria</taxon>
        <taxon>Enterobacterales</taxon>
        <taxon>Enterobacteriaceae</taxon>
        <taxon>Escherichia</taxon>
    </lineage>
</organism>
<dbReference type="RefSeq" id="WP_000141754.1">
    <property type="nucleotide sequence ID" value="NZ_AP021935.1"/>
</dbReference>
<dbReference type="EMBL" id="DABGYN010000032">
    <property type="protein sequence ID" value="HAJ0835885.1"/>
    <property type="molecule type" value="Genomic_DNA"/>
</dbReference>
<evidence type="ECO:0000256" key="1">
    <source>
        <dbReference type="SAM" id="Phobius"/>
    </source>
</evidence>
<keyword evidence="1" id="KW-0472">Membrane</keyword>
<dbReference type="AlphaFoldDB" id="A0A3L4EVN1"/>
<keyword evidence="1" id="KW-0812">Transmembrane</keyword>
<reference evidence="2" key="1">
    <citation type="journal article" date="2018" name="Genome Biol.">
        <title>SKESA: strategic k-mer extension for scrupulous assemblies.</title>
        <authorList>
            <person name="Souvorov A."/>
            <person name="Agarwala R."/>
            <person name="Lipman D.J."/>
        </authorList>
    </citation>
    <scope>NUCLEOTIDE SEQUENCE [LARGE SCALE GENOMIC DNA]</scope>
    <source>
        <strain evidence="2">EC00618</strain>
    </source>
</reference>
<keyword evidence="1" id="KW-1133">Transmembrane helix</keyword>
<accession>A0A3L4EVN1</accession>
<reference evidence="2" key="2">
    <citation type="submission" date="2019-09" db="EMBL/GenBank/DDBJ databases">
        <authorList>
            <consortium name="NCBI Pathogen Detection Project"/>
        </authorList>
    </citation>
    <scope>NUCLEOTIDE SEQUENCE</scope>
    <source>
        <strain evidence="2">EC00618</strain>
    </source>
</reference>
<sequence>MTFDEKELDNAINKIIVTSLFSCLSDTQQKQFYESAFNMIERCCFCDADELPEKIRKQLADALRVRLYAVNLFVAGMTDVVWMPGDNYYLHRGMQ</sequence>
<proteinExistence type="predicted"/>